<accession>A0ABS8I0A4</accession>
<reference evidence="2" key="1">
    <citation type="submission" date="2021-11" db="EMBL/GenBank/DDBJ databases">
        <title>Description of a new species Pelosinus isolated from the bottom sediments of Lake Baikal.</title>
        <authorList>
            <person name="Zakharyuk A."/>
        </authorList>
    </citation>
    <scope>NUCLEOTIDE SEQUENCE</scope>
    <source>
        <strain evidence="2">Bkl1</strain>
    </source>
</reference>
<dbReference type="RefSeq" id="WP_229537574.1">
    <property type="nucleotide sequence ID" value="NZ_JAJHJB010000109.1"/>
</dbReference>
<keyword evidence="1" id="KW-1133">Transmembrane helix</keyword>
<sequence length="114" mass="12918">MILPTSELQIFIWAAGILLAANVLAMGLFVLFAKLRDGKTKESIRSIIFELDRFADNMENIEKRRTAIQQINDILGWRRILVPGALIGWIIDAEVATIRKMQKTTNTPNLHEGE</sequence>
<evidence type="ECO:0000313" key="2">
    <source>
        <dbReference type="EMBL" id="MCC5468715.1"/>
    </source>
</evidence>
<feature type="transmembrane region" description="Helical" evidence="1">
    <location>
        <begin position="12"/>
        <end position="33"/>
    </location>
</feature>
<organism evidence="2 3">
    <name type="scientific">Pelosinus baikalensis</name>
    <dbReference type="NCBI Taxonomy" id="2892015"/>
    <lineage>
        <taxon>Bacteria</taxon>
        <taxon>Bacillati</taxon>
        <taxon>Bacillota</taxon>
        <taxon>Negativicutes</taxon>
        <taxon>Selenomonadales</taxon>
        <taxon>Sporomusaceae</taxon>
        <taxon>Pelosinus</taxon>
    </lineage>
</organism>
<gene>
    <name evidence="2" type="ORF">LMF89_25610</name>
</gene>
<dbReference type="EMBL" id="JAJHJB010000109">
    <property type="protein sequence ID" value="MCC5468715.1"/>
    <property type="molecule type" value="Genomic_DNA"/>
</dbReference>
<keyword evidence="3" id="KW-1185">Reference proteome</keyword>
<keyword evidence="1" id="KW-0472">Membrane</keyword>
<name>A0ABS8I0A4_9FIRM</name>
<dbReference type="Proteomes" id="UP001165492">
    <property type="component" value="Unassembled WGS sequence"/>
</dbReference>
<evidence type="ECO:0000313" key="3">
    <source>
        <dbReference type="Proteomes" id="UP001165492"/>
    </source>
</evidence>
<proteinExistence type="predicted"/>
<protein>
    <submittedName>
        <fullName evidence="2">Uncharacterized protein</fullName>
    </submittedName>
</protein>
<evidence type="ECO:0000256" key="1">
    <source>
        <dbReference type="SAM" id="Phobius"/>
    </source>
</evidence>
<comment type="caution">
    <text evidence="2">The sequence shown here is derived from an EMBL/GenBank/DDBJ whole genome shotgun (WGS) entry which is preliminary data.</text>
</comment>
<keyword evidence="1" id="KW-0812">Transmembrane</keyword>